<dbReference type="RefSeq" id="WP_038260796.1">
    <property type="nucleotide sequence ID" value="NZ_FSRH01000001.1"/>
</dbReference>
<evidence type="ECO:0000313" key="3">
    <source>
        <dbReference type="Proteomes" id="UP000027946"/>
    </source>
</evidence>
<feature type="domain" description="DUF6930" evidence="1">
    <location>
        <begin position="101"/>
        <end position="221"/>
    </location>
</feature>
<evidence type="ECO:0000259" key="1">
    <source>
        <dbReference type="Pfam" id="PF22007"/>
    </source>
</evidence>
<gene>
    <name evidence="2" type="ORF">CLIT_2c00300</name>
</gene>
<dbReference type="AlphaFoldDB" id="A0A069RHA1"/>
<dbReference type="InterPro" id="IPR054216">
    <property type="entry name" value="DUF6930"/>
</dbReference>
<accession>A0A069RHA1</accession>
<dbReference type="EMBL" id="JJMM01000002">
    <property type="protein sequence ID" value="KDR96424.1"/>
    <property type="molecule type" value="Genomic_DNA"/>
</dbReference>
<name>A0A069RHA1_PEPLI</name>
<comment type="caution">
    <text evidence="2">The sequence shown here is derived from an EMBL/GenBank/DDBJ whole genome shotgun (WGS) entry which is preliminary data.</text>
</comment>
<dbReference type="STRING" id="1121324.CLIT_2c00300"/>
<evidence type="ECO:0000313" key="2">
    <source>
        <dbReference type="EMBL" id="KDR96424.1"/>
    </source>
</evidence>
<sequence length="234" mass="26880">MDSKRCLYASIQKNEGMLSYFSIKSKKRYKKLSELSESTINSFCNAEKCSDDKASPVKKGRAFIESAAFSERADDAQSRRSDFINAEDSVKGFSIYNDELRLRKLKKICTRTKESWEIDSFYHNAPVAMDKDGKSFFPAVMLIADVDLGMTIGDSAVHIMNHEEEFLSFIMEFMGKMRTIPKRVIMKDQKLALYMSPLLERLGVKVETRARLNLIPQAKRDYLEDSNQSGTWIF</sequence>
<dbReference type="OrthoDB" id="9801392at2"/>
<keyword evidence="3" id="KW-1185">Reference proteome</keyword>
<dbReference type="Proteomes" id="UP000027946">
    <property type="component" value="Unassembled WGS sequence"/>
</dbReference>
<organism evidence="2 3">
    <name type="scientific">Peptoclostridium litorale DSM 5388</name>
    <dbReference type="NCBI Taxonomy" id="1121324"/>
    <lineage>
        <taxon>Bacteria</taxon>
        <taxon>Bacillati</taxon>
        <taxon>Bacillota</taxon>
        <taxon>Clostridia</taxon>
        <taxon>Peptostreptococcales</taxon>
        <taxon>Peptoclostridiaceae</taxon>
        <taxon>Peptoclostridium</taxon>
    </lineage>
</organism>
<reference evidence="2 3" key="1">
    <citation type="submission" date="2014-03" db="EMBL/GenBank/DDBJ databases">
        <title>Genome sequence of Clostridium litorale W6, DSM 5388.</title>
        <authorList>
            <person name="Poehlein A."/>
            <person name="Jagirdar A."/>
            <person name="Khonsari B."/>
            <person name="Chibani C.M."/>
            <person name="Gutierrez Gutierrez D.A."/>
            <person name="Davydova E."/>
            <person name="Alghaithi H.S."/>
            <person name="Nair K.P."/>
            <person name="Dhamotharan K."/>
            <person name="Chandran L."/>
            <person name="G W."/>
            <person name="Daniel R."/>
        </authorList>
    </citation>
    <scope>NUCLEOTIDE SEQUENCE [LARGE SCALE GENOMIC DNA]</scope>
    <source>
        <strain evidence="2 3">W6</strain>
    </source>
</reference>
<protein>
    <recommendedName>
        <fullName evidence="1">DUF6930 domain-containing protein</fullName>
    </recommendedName>
</protein>
<dbReference type="Pfam" id="PF22007">
    <property type="entry name" value="DUF6930"/>
    <property type="match status" value="1"/>
</dbReference>
<proteinExistence type="predicted"/>